<reference evidence="9" key="2">
    <citation type="submission" date="2012-11" db="EMBL/GenBank/DDBJ databases">
        <authorList>
            <person name="Kuo A."/>
            <person name="Curtis B.A."/>
            <person name="Tanifuji G."/>
            <person name="Burki F."/>
            <person name="Gruber A."/>
            <person name="Irimia M."/>
            <person name="Maruyama S."/>
            <person name="Arias M.C."/>
            <person name="Ball S.G."/>
            <person name="Gile G.H."/>
            <person name="Hirakawa Y."/>
            <person name="Hopkins J.F."/>
            <person name="Rensing S.A."/>
            <person name="Schmutz J."/>
            <person name="Symeonidi A."/>
            <person name="Elias M."/>
            <person name="Eveleigh R.J."/>
            <person name="Herman E.K."/>
            <person name="Klute M.J."/>
            <person name="Nakayama T."/>
            <person name="Obornik M."/>
            <person name="Reyes-Prieto A."/>
            <person name="Armbrust E.V."/>
            <person name="Aves S.J."/>
            <person name="Beiko R.G."/>
            <person name="Coutinho P."/>
            <person name="Dacks J.B."/>
            <person name="Durnford D.G."/>
            <person name="Fast N.M."/>
            <person name="Green B.R."/>
            <person name="Grisdale C."/>
            <person name="Hempe F."/>
            <person name="Henrissat B."/>
            <person name="Hoppner M.P."/>
            <person name="Ishida K.-I."/>
            <person name="Kim E."/>
            <person name="Koreny L."/>
            <person name="Kroth P.G."/>
            <person name="Liu Y."/>
            <person name="Malik S.-B."/>
            <person name="Maier U.G."/>
            <person name="McRose D."/>
            <person name="Mock T."/>
            <person name="Neilson J.A."/>
            <person name="Onodera N.T."/>
            <person name="Poole A.M."/>
            <person name="Pritham E.J."/>
            <person name="Richards T.A."/>
            <person name="Rocap G."/>
            <person name="Roy S.W."/>
            <person name="Sarai C."/>
            <person name="Schaack S."/>
            <person name="Shirato S."/>
            <person name="Slamovits C.H."/>
            <person name="Spencer D.F."/>
            <person name="Suzuki S."/>
            <person name="Worden A.Z."/>
            <person name="Zauner S."/>
            <person name="Barry K."/>
            <person name="Bell C."/>
            <person name="Bharti A.K."/>
            <person name="Crow J.A."/>
            <person name="Grimwood J."/>
            <person name="Kramer R."/>
            <person name="Lindquist E."/>
            <person name="Lucas S."/>
            <person name="Salamov A."/>
            <person name="McFadden G.I."/>
            <person name="Lane C.E."/>
            <person name="Keeling P.J."/>
            <person name="Gray M.W."/>
            <person name="Grigoriev I.V."/>
            <person name="Archibald J.M."/>
        </authorList>
    </citation>
    <scope>NUCLEOTIDE SEQUENCE</scope>
    <source>
        <strain evidence="9">CCMP2712</strain>
    </source>
</reference>
<dbReference type="GeneID" id="17299654"/>
<proteinExistence type="predicted"/>
<evidence type="ECO:0000313" key="7">
    <source>
        <dbReference type="EMBL" id="EKX42907.1"/>
    </source>
</evidence>
<evidence type="ECO:0000256" key="2">
    <source>
        <dbReference type="ARBA" id="ARBA00022692"/>
    </source>
</evidence>
<dbReference type="KEGG" id="gtt:GUITHDRAFT_110958"/>
<dbReference type="Pfam" id="PF01925">
    <property type="entry name" value="TauE"/>
    <property type="match status" value="1"/>
</dbReference>
<name>L1J3M6_GUITC</name>
<feature type="transmembrane region" description="Helical" evidence="6">
    <location>
        <begin position="111"/>
        <end position="129"/>
    </location>
</feature>
<dbReference type="OrthoDB" id="434519at2759"/>
<reference evidence="8" key="3">
    <citation type="submission" date="2016-03" db="UniProtKB">
        <authorList>
            <consortium name="EnsemblProtists"/>
        </authorList>
    </citation>
    <scope>IDENTIFICATION</scope>
</reference>
<dbReference type="GO" id="GO:0016020">
    <property type="term" value="C:membrane"/>
    <property type="evidence" value="ECO:0007669"/>
    <property type="project" value="UniProtKB-SubCell"/>
</dbReference>
<evidence type="ECO:0000256" key="4">
    <source>
        <dbReference type="ARBA" id="ARBA00023136"/>
    </source>
</evidence>
<comment type="subcellular location">
    <subcellularLocation>
        <location evidence="1">Membrane</location>
        <topology evidence="1">Multi-pass membrane protein</topology>
    </subcellularLocation>
</comment>
<dbReference type="STRING" id="905079.L1J3M6"/>
<keyword evidence="4 6" id="KW-0472">Membrane</keyword>
<reference evidence="7 9" key="1">
    <citation type="journal article" date="2012" name="Nature">
        <title>Algal genomes reveal evolutionary mosaicism and the fate of nucleomorphs.</title>
        <authorList>
            <consortium name="DOE Joint Genome Institute"/>
            <person name="Curtis B.A."/>
            <person name="Tanifuji G."/>
            <person name="Burki F."/>
            <person name="Gruber A."/>
            <person name="Irimia M."/>
            <person name="Maruyama S."/>
            <person name="Arias M.C."/>
            <person name="Ball S.G."/>
            <person name="Gile G.H."/>
            <person name="Hirakawa Y."/>
            <person name="Hopkins J.F."/>
            <person name="Kuo A."/>
            <person name="Rensing S.A."/>
            <person name="Schmutz J."/>
            <person name="Symeonidi A."/>
            <person name="Elias M."/>
            <person name="Eveleigh R.J."/>
            <person name="Herman E.K."/>
            <person name="Klute M.J."/>
            <person name="Nakayama T."/>
            <person name="Obornik M."/>
            <person name="Reyes-Prieto A."/>
            <person name="Armbrust E.V."/>
            <person name="Aves S.J."/>
            <person name="Beiko R.G."/>
            <person name="Coutinho P."/>
            <person name="Dacks J.B."/>
            <person name="Durnford D.G."/>
            <person name="Fast N.M."/>
            <person name="Green B.R."/>
            <person name="Grisdale C.J."/>
            <person name="Hempel F."/>
            <person name="Henrissat B."/>
            <person name="Hoppner M.P."/>
            <person name="Ishida K."/>
            <person name="Kim E."/>
            <person name="Koreny L."/>
            <person name="Kroth P.G."/>
            <person name="Liu Y."/>
            <person name="Malik S.B."/>
            <person name="Maier U.G."/>
            <person name="McRose D."/>
            <person name="Mock T."/>
            <person name="Neilson J.A."/>
            <person name="Onodera N.T."/>
            <person name="Poole A.M."/>
            <person name="Pritham E.J."/>
            <person name="Richards T.A."/>
            <person name="Rocap G."/>
            <person name="Roy S.W."/>
            <person name="Sarai C."/>
            <person name="Schaack S."/>
            <person name="Shirato S."/>
            <person name="Slamovits C.H."/>
            <person name="Spencer D.F."/>
            <person name="Suzuki S."/>
            <person name="Worden A.Z."/>
            <person name="Zauner S."/>
            <person name="Barry K."/>
            <person name="Bell C."/>
            <person name="Bharti A.K."/>
            <person name="Crow J.A."/>
            <person name="Grimwood J."/>
            <person name="Kramer R."/>
            <person name="Lindquist E."/>
            <person name="Lucas S."/>
            <person name="Salamov A."/>
            <person name="McFadden G.I."/>
            <person name="Lane C.E."/>
            <person name="Keeling P.J."/>
            <person name="Gray M.W."/>
            <person name="Grigoriev I.V."/>
            <person name="Archibald J.M."/>
        </authorList>
    </citation>
    <scope>NUCLEOTIDE SEQUENCE</scope>
    <source>
        <strain evidence="7 9">CCMP2712</strain>
    </source>
</reference>
<dbReference type="HOGENOM" id="CLU_1386508_0_0_1"/>
<feature type="region of interest" description="Disordered" evidence="5">
    <location>
        <begin position="162"/>
        <end position="181"/>
    </location>
</feature>
<protein>
    <submittedName>
        <fullName evidence="7 8">Uncharacterized protein</fullName>
    </submittedName>
</protein>
<keyword evidence="9" id="KW-1185">Reference proteome</keyword>
<evidence type="ECO:0000313" key="8">
    <source>
        <dbReference type="EnsemblProtists" id="EKX42907"/>
    </source>
</evidence>
<dbReference type="RefSeq" id="XP_005829887.1">
    <property type="nucleotide sequence ID" value="XM_005829830.1"/>
</dbReference>
<dbReference type="Proteomes" id="UP000011087">
    <property type="component" value="Unassembled WGS sequence"/>
</dbReference>
<dbReference type="PANTHER" id="PTHR14255">
    <property type="entry name" value="CEREBLON"/>
    <property type="match status" value="1"/>
</dbReference>
<sequence length="197" mass="21234">MEEGPLFPLNSNDYLIFFLTFCASALGAAGGIGGGGIMVPLLVSVGGFSVHHAIPLTQATVLGASIMNLIYNVRKRNPVLDRPLIDYNTALILEVTTLLGTVIGVDVNKISPVWLITILLIVTLGYTTYRTLRKGLELRAIETGGGEQEVQRAVPIPMDEEHALEEEESSEADALMPTTVPVHQDVHQDVSGRMEAN</sequence>
<feature type="transmembrane region" description="Helical" evidence="6">
    <location>
        <begin position="85"/>
        <end position="105"/>
    </location>
</feature>
<feature type="transmembrane region" description="Helical" evidence="6">
    <location>
        <begin position="53"/>
        <end position="73"/>
    </location>
</feature>
<evidence type="ECO:0000256" key="5">
    <source>
        <dbReference type="SAM" id="MobiDB-lite"/>
    </source>
</evidence>
<evidence type="ECO:0000256" key="3">
    <source>
        <dbReference type="ARBA" id="ARBA00022989"/>
    </source>
</evidence>
<evidence type="ECO:0000313" key="9">
    <source>
        <dbReference type="Proteomes" id="UP000011087"/>
    </source>
</evidence>
<dbReference type="PaxDb" id="55529-EKX42907"/>
<feature type="compositionally biased region" description="Acidic residues" evidence="5">
    <location>
        <begin position="162"/>
        <end position="171"/>
    </location>
</feature>
<dbReference type="PANTHER" id="PTHR14255:SF3">
    <property type="entry name" value="SULFITE EXPORTER TAUE_SAFE FAMILY PROTEIN 5-RELATED"/>
    <property type="match status" value="1"/>
</dbReference>
<dbReference type="AlphaFoldDB" id="L1J3M6"/>
<evidence type="ECO:0000256" key="6">
    <source>
        <dbReference type="SAM" id="Phobius"/>
    </source>
</evidence>
<evidence type="ECO:0000256" key="1">
    <source>
        <dbReference type="ARBA" id="ARBA00004141"/>
    </source>
</evidence>
<dbReference type="GO" id="GO:0016567">
    <property type="term" value="P:protein ubiquitination"/>
    <property type="evidence" value="ECO:0007669"/>
    <property type="project" value="TreeGrafter"/>
</dbReference>
<dbReference type="GO" id="GO:0031464">
    <property type="term" value="C:Cul4A-RING E3 ubiquitin ligase complex"/>
    <property type="evidence" value="ECO:0007669"/>
    <property type="project" value="TreeGrafter"/>
</dbReference>
<keyword evidence="2 6" id="KW-0812">Transmembrane</keyword>
<keyword evidence="3 6" id="KW-1133">Transmembrane helix</keyword>
<dbReference type="EnsemblProtists" id="EKX42907">
    <property type="protein sequence ID" value="EKX42907"/>
    <property type="gene ID" value="GUITHDRAFT_110958"/>
</dbReference>
<dbReference type="OMA" id="NTILPEW"/>
<accession>L1J3M6</accession>
<dbReference type="EMBL" id="JH993013">
    <property type="protein sequence ID" value="EKX42907.1"/>
    <property type="molecule type" value="Genomic_DNA"/>
</dbReference>
<organism evidence="7">
    <name type="scientific">Guillardia theta (strain CCMP2712)</name>
    <name type="common">Cryptophyte</name>
    <dbReference type="NCBI Taxonomy" id="905079"/>
    <lineage>
        <taxon>Eukaryota</taxon>
        <taxon>Cryptophyceae</taxon>
        <taxon>Pyrenomonadales</taxon>
        <taxon>Geminigeraceae</taxon>
        <taxon>Guillardia</taxon>
    </lineage>
</organism>
<feature type="transmembrane region" description="Helical" evidence="6">
    <location>
        <begin position="14"/>
        <end position="41"/>
    </location>
</feature>
<dbReference type="InterPro" id="IPR002781">
    <property type="entry name" value="TM_pro_TauE-like"/>
</dbReference>
<gene>
    <name evidence="7" type="ORF">GUITHDRAFT_110958</name>
</gene>